<keyword evidence="8" id="KW-0961">Cell wall biogenesis/degradation</keyword>
<keyword evidence="13" id="KW-1185">Reference proteome</keyword>
<dbReference type="InterPro" id="IPR000757">
    <property type="entry name" value="Beta-glucanase-like"/>
</dbReference>
<feature type="region of interest" description="Disordered" evidence="9">
    <location>
        <begin position="1429"/>
        <end position="1453"/>
    </location>
</feature>
<keyword evidence="7" id="KW-0325">Glycoprotein</keyword>
<keyword evidence="6 10" id="KW-0472">Membrane</keyword>
<dbReference type="SUPFAM" id="SSF47807">
    <property type="entry name" value="5' to 3' exonuclease, C-terminal subdomain"/>
    <property type="match status" value="1"/>
</dbReference>
<feature type="compositionally biased region" description="Basic and acidic residues" evidence="9">
    <location>
        <begin position="152"/>
        <end position="165"/>
    </location>
</feature>
<dbReference type="Proteomes" id="UP001220961">
    <property type="component" value="Chromosome 3"/>
</dbReference>
<dbReference type="SMART" id="SM00485">
    <property type="entry name" value="XPGN"/>
    <property type="match status" value="1"/>
</dbReference>
<dbReference type="GO" id="GO:0006078">
    <property type="term" value="P:(1-&gt;6)-beta-D-glucan biosynthetic process"/>
    <property type="evidence" value="ECO:0007669"/>
    <property type="project" value="TreeGrafter"/>
</dbReference>
<evidence type="ECO:0000256" key="5">
    <source>
        <dbReference type="ARBA" id="ARBA00022989"/>
    </source>
</evidence>
<comment type="similarity">
    <text evidence="2">Belongs to the SKN1/KRE6 family.</text>
</comment>
<dbReference type="GO" id="GO:0015926">
    <property type="term" value="F:glucosidase activity"/>
    <property type="evidence" value="ECO:0007669"/>
    <property type="project" value="TreeGrafter"/>
</dbReference>
<dbReference type="CDD" id="cd09907">
    <property type="entry name" value="H3TH_FEN1-Euk"/>
    <property type="match status" value="1"/>
</dbReference>
<dbReference type="Gene3D" id="1.10.150.20">
    <property type="entry name" value="5' to 3' exonuclease, C-terminal subdomain"/>
    <property type="match status" value="1"/>
</dbReference>
<evidence type="ECO:0000256" key="4">
    <source>
        <dbReference type="ARBA" id="ARBA00022968"/>
    </source>
</evidence>
<dbReference type="InterPro" id="IPR006086">
    <property type="entry name" value="XPG-I_dom"/>
</dbReference>
<feature type="domain" description="GH16" evidence="11">
    <location>
        <begin position="967"/>
        <end position="1373"/>
    </location>
</feature>
<evidence type="ECO:0000256" key="7">
    <source>
        <dbReference type="ARBA" id="ARBA00023180"/>
    </source>
</evidence>
<evidence type="ECO:0000256" key="6">
    <source>
        <dbReference type="ARBA" id="ARBA00023136"/>
    </source>
</evidence>
<dbReference type="Gene3D" id="2.60.120.200">
    <property type="match status" value="3"/>
</dbReference>
<evidence type="ECO:0000256" key="9">
    <source>
        <dbReference type="SAM" id="MobiDB-lite"/>
    </source>
</evidence>
<dbReference type="SUPFAM" id="SSF88723">
    <property type="entry name" value="PIN domain-like"/>
    <property type="match status" value="1"/>
</dbReference>
<dbReference type="Pfam" id="PF00752">
    <property type="entry name" value="XPG_N"/>
    <property type="match status" value="1"/>
</dbReference>
<name>A0AAF0IVA0_9BASI</name>
<feature type="domain" description="GH16" evidence="11">
    <location>
        <begin position="465"/>
        <end position="723"/>
    </location>
</feature>
<comment type="subcellular location">
    <subcellularLocation>
        <location evidence="1">Membrane</location>
        <topology evidence="1">Single-pass type II membrane protein</topology>
    </subcellularLocation>
</comment>
<proteinExistence type="inferred from homology"/>
<organism evidence="12 13">
    <name type="scientific">Malassezia caprae</name>
    <dbReference type="NCBI Taxonomy" id="1381934"/>
    <lineage>
        <taxon>Eukaryota</taxon>
        <taxon>Fungi</taxon>
        <taxon>Dikarya</taxon>
        <taxon>Basidiomycota</taxon>
        <taxon>Ustilaginomycotina</taxon>
        <taxon>Malasseziomycetes</taxon>
        <taxon>Malasseziales</taxon>
        <taxon>Malasseziaceae</taxon>
        <taxon>Malassezia</taxon>
    </lineage>
</organism>
<dbReference type="Pfam" id="PF00867">
    <property type="entry name" value="XPG_I"/>
    <property type="match status" value="1"/>
</dbReference>
<dbReference type="GO" id="GO:0031505">
    <property type="term" value="P:fungal-type cell wall organization"/>
    <property type="evidence" value="ECO:0007669"/>
    <property type="project" value="TreeGrafter"/>
</dbReference>
<feature type="transmembrane region" description="Helical" evidence="10">
    <location>
        <begin position="889"/>
        <end position="913"/>
    </location>
</feature>
<evidence type="ECO:0000256" key="2">
    <source>
        <dbReference type="ARBA" id="ARBA00010962"/>
    </source>
</evidence>
<keyword evidence="4" id="KW-0735">Signal-anchor</keyword>
<dbReference type="InterPro" id="IPR013320">
    <property type="entry name" value="ConA-like_dom_sf"/>
</dbReference>
<keyword evidence="5 10" id="KW-1133">Transmembrane helix</keyword>
<protein>
    <recommendedName>
        <fullName evidence="11">GH16 domain-containing protein</fullName>
    </recommendedName>
</protein>
<dbReference type="PANTHER" id="PTHR31361:SF1">
    <property type="entry name" value="BETA-GLUCAN SYNTHESIS-ASSOCIATED PROTEIN KRE6-RELATED"/>
    <property type="match status" value="1"/>
</dbReference>
<evidence type="ECO:0000259" key="11">
    <source>
        <dbReference type="PROSITE" id="PS51762"/>
    </source>
</evidence>
<evidence type="ECO:0000256" key="10">
    <source>
        <dbReference type="SAM" id="Phobius"/>
    </source>
</evidence>
<dbReference type="InterPro" id="IPR006085">
    <property type="entry name" value="XPG_DNA_repair_N"/>
</dbReference>
<dbReference type="InterPro" id="IPR036279">
    <property type="entry name" value="5-3_exonuclease_C_sf"/>
</dbReference>
<dbReference type="PROSITE" id="PS51762">
    <property type="entry name" value="GH16_2"/>
    <property type="match status" value="2"/>
</dbReference>
<dbReference type="SMART" id="SM00279">
    <property type="entry name" value="HhH2"/>
    <property type="match status" value="1"/>
</dbReference>
<feature type="transmembrane region" description="Helical" evidence="10">
    <location>
        <begin position="392"/>
        <end position="416"/>
    </location>
</feature>
<keyword evidence="3 10" id="KW-0812">Transmembrane</keyword>
<dbReference type="SUPFAM" id="SSF49899">
    <property type="entry name" value="Concanavalin A-like lectins/glucanases"/>
    <property type="match status" value="2"/>
</dbReference>
<evidence type="ECO:0000256" key="8">
    <source>
        <dbReference type="ARBA" id="ARBA00023316"/>
    </source>
</evidence>
<dbReference type="GO" id="GO:0016788">
    <property type="term" value="F:hydrolase activity, acting on ester bonds"/>
    <property type="evidence" value="ECO:0007669"/>
    <property type="project" value="InterPro"/>
</dbReference>
<dbReference type="GO" id="GO:0004518">
    <property type="term" value="F:nuclease activity"/>
    <property type="evidence" value="ECO:0007669"/>
    <property type="project" value="InterPro"/>
</dbReference>
<reference evidence="12" key="1">
    <citation type="submission" date="2023-03" db="EMBL/GenBank/DDBJ databases">
        <title>Mating type loci evolution in Malassezia.</title>
        <authorList>
            <person name="Coelho M.A."/>
        </authorList>
    </citation>
    <scope>NUCLEOTIDE SEQUENCE</scope>
    <source>
        <strain evidence="12">CBS 10434</strain>
    </source>
</reference>
<gene>
    <name evidence="12" type="ORF">MCAP1_001691</name>
</gene>
<feature type="region of interest" description="Disordered" evidence="9">
    <location>
        <begin position="152"/>
        <end position="182"/>
    </location>
</feature>
<dbReference type="Pfam" id="PF03935">
    <property type="entry name" value="SKN1_KRE6_Sbg1"/>
    <property type="match status" value="3"/>
</dbReference>
<dbReference type="GO" id="GO:0005789">
    <property type="term" value="C:endoplasmic reticulum membrane"/>
    <property type="evidence" value="ECO:0007669"/>
    <property type="project" value="TreeGrafter"/>
</dbReference>
<dbReference type="PROSITE" id="PS00841">
    <property type="entry name" value="XPG_1"/>
    <property type="match status" value="1"/>
</dbReference>
<dbReference type="GO" id="GO:0005886">
    <property type="term" value="C:plasma membrane"/>
    <property type="evidence" value="ECO:0007669"/>
    <property type="project" value="TreeGrafter"/>
</dbReference>
<feature type="region of interest" description="Disordered" evidence="9">
    <location>
        <begin position="817"/>
        <end position="855"/>
    </location>
</feature>
<evidence type="ECO:0000256" key="3">
    <source>
        <dbReference type="ARBA" id="ARBA00022692"/>
    </source>
</evidence>
<dbReference type="InterPro" id="IPR008918">
    <property type="entry name" value="HhH2"/>
</dbReference>
<sequence length="1466" mass="164836">MSLYQFLIAVRQADGQQMMSESGEVTSHLLGFFYRTLRMIDYGIKPVYVFDGKPPDLKKEVARSEDMDTLTFGAPILLKNLTASEQKKLPVTEINLTKALEGLDMPMPQFIDLCMLLGCDYLDPIKGIGPKKALKLIREHKTLDQVLEVLQSDERTKKEDDHEADSQAGESGTGAPKKRGGIQVPEFWPYQEARELFQTPQVQDGTTVQQSISLTVKQQGRLDGFFTGSSPPSDYMDSPISPYKVTVEGEPRHATFPTLDSDRTLLPGLIANAPFNDADVTETSMARPMVIRNNEYVMTAEHQPTFEGIDHAPSYPLLSSKESQNSLRMPDTFSNQSLYERNVYRDDTSDDSDLTRENPYPWMTMVDFKEADDHLHDPSLDMTHRSHKPWRALFNVGTIILLILAILMLFAGYPILHQYTTDKQANDRDAILHRIMPLNSNYPSGFPVARVNHTSQFDNQKRMFIDPDTPPSEYELKSTFSKNSGKKFKLVFSDEFNTPGRSFYPGEDPFWEAVDLHYWGTNNLEWYDPAAAYTPPEIDVFEAQVAEIENDQMLQVSQSFQIAPYNWQYNITHANQSKAYNFYDWDENLSHINIYNGEITQQSLSGINLASQHAVQYVANDTDTANRKKKNFATYSAEYKGGPDGYVAWTSAGKPAWELYGTALGPDPISQVGQRQFPKEPMYILMNLGISKNFGDINWDVLTHHFPYEMAVDWVRVYQDPDDEEADTTCDPEDMPTAEYINRHIEAYTNANLTNWDPLVIQVTTMSTGPPPSSYVSVPINLSQTGWVDTSSGQNYSDAAQPAQAASTYIPSVPSAHSQFEAPSATGHTQLPSTASPSTLNHDNSQTMEGQKTESAPYEWMEGVKGRNVDDDLHDPAKPLKGSFEPMRAILNVGTLIILCLALLMLFVGYPVLHHYTEDSDNNERKDLFDKVLGRGTNYPPDFPVQRANTTKLSNTFGRDASMLIDPDTPASAYEVESTYSKTKGKKMKLVFSDEFNTPGRSFYPGEDPFWEAVDLHYWATGNFEWYDPAAVYTADGSLRVRLEQHIEHNLNFRGGMLQSWNKFCYRGGLFVARVQMPGFRNVAGLWPAIWTMGNLGRAGYGATTQGTWPYSYDVCDVGTVQNQTLFTPEHPNGWPNGTTQLGGATMFNKKHNTRALSFLPGQKLSRCTCKGDDHPGPWDDENQQYVGRAAPEIDMFEMQAGDNGVSLSQSCQMAPYNWKYNITHDNQTAAFHIFDYEEGKNILNSYTGEVTQQSLSGIHLGDQEAVQHVAEDQSTDSRTNFANYSMEYKGGPDGYVAWTSADKPAWELYPEAIIPDSLSHVGQRQYPMEPMYLIINLGVSKNFGDIEWDRLTPGFPFEMAVDWVRVYQDPDNIDVGCNPKDMPTADYINKHIEAYTNANLTVWGGKREEGGYGANWPRNSLYLKKCDATPSTEPGDPDFRTPKAPHVPSASVTIGPGAGDDWIWN</sequence>
<feature type="compositionally biased region" description="Polar residues" evidence="9">
    <location>
        <begin position="826"/>
        <end position="854"/>
    </location>
</feature>
<evidence type="ECO:0000313" key="12">
    <source>
        <dbReference type="EMBL" id="WFD19461.1"/>
    </source>
</evidence>
<dbReference type="InterPro" id="IPR019974">
    <property type="entry name" value="XPG_CS"/>
</dbReference>
<dbReference type="InterPro" id="IPR029060">
    <property type="entry name" value="PIN-like_dom_sf"/>
</dbReference>
<dbReference type="InterPro" id="IPR005629">
    <property type="entry name" value="Skn1/Kre6/Sbg1"/>
</dbReference>
<dbReference type="EMBL" id="CP119910">
    <property type="protein sequence ID" value="WFD19461.1"/>
    <property type="molecule type" value="Genomic_DNA"/>
</dbReference>
<dbReference type="PANTHER" id="PTHR31361">
    <property type="entry name" value="BETA-GLUCAN SYNTHESIS-ASSOCIATED PROTEIN KRE6-RELATED"/>
    <property type="match status" value="1"/>
</dbReference>
<dbReference type="Gene3D" id="3.40.50.1010">
    <property type="entry name" value="5'-nuclease"/>
    <property type="match status" value="1"/>
</dbReference>
<dbReference type="GO" id="GO:0003677">
    <property type="term" value="F:DNA binding"/>
    <property type="evidence" value="ECO:0007669"/>
    <property type="project" value="InterPro"/>
</dbReference>
<accession>A0AAF0IVA0</accession>
<evidence type="ECO:0000256" key="1">
    <source>
        <dbReference type="ARBA" id="ARBA00004606"/>
    </source>
</evidence>
<evidence type="ECO:0000313" key="13">
    <source>
        <dbReference type="Proteomes" id="UP001220961"/>
    </source>
</evidence>